<reference evidence="2" key="1">
    <citation type="submission" date="2022-11" db="UniProtKB">
        <authorList>
            <consortium name="WormBaseParasite"/>
        </authorList>
    </citation>
    <scope>IDENTIFICATION</scope>
</reference>
<proteinExistence type="predicted"/>
<protein>
    <submittedName>
        <fullName evidence="2">Uncharacterized protein</fullName>
    </submittedName>
</protein>
<organism evidence="1 2">
    <name type="scientific">Panagrolaimus sp. PS1159</name>
    <dbReference type="NCBI Taxonomy" id="55785"/>
    <lineage>
        <taxon>Eukaryota</taxon>
        <taxon>Metazoa</taxon>
        <taxon>Ecdysozoa</taxon>
        <taxon>Nematoda</taxon>
        <taxon>Chromadorea</taxon>
        <taxon>Rhabditida</taxon>
        <taxon>Tylenchina</taxon>
        <taxon>Panagrolaimomorpha</taxon>
        <taxon>Panagrolaimoidea</taxon>
        <taxon>Panagrolaimidae</taxon>
        <taxon>Panagrolaimus</taxon>
    </lineage>
</organism>
<dbReference type="Proteomes" id="UP000887580">
    <property type="component" value="Unplaced"/>
</dbReference>
<evidence type="ECO:0000313" key="1">
    <source>
        <dbReference type="Proteomes" id="UP000887580"/>
    </source>
</evidence>
<sequence length="1544" mass="176811">MNSITFPAAILRQPFFDPDWPSSVNYGAMGVIAGHELTHGFDSSGTQWDGFGQLLGWLDPTSQQQFNNMTECVIKEYDSFCPLEGSSYQPQCINGQQTVGENVADNGGIHAAFRAYRNTMNFYGPDPLLPGDTISLLNHDQLFFLSFAQVWCELKPDDATEYQQILVDPHSPSKYRVLGTIQNFPAFRNAFNCPIGSDSAPKEHCNVWISDVNIISTFQNSFEFPRQQEGRYNEPEIIQFRSSQSLLNPNGSLSTSKSQSSIRENNRMDPPVSLKEAITNVQSLEDIPTVDDQPIIEGFSQTLDYRVNFDTNFEDRNAYVLGCSKYIEEATRHEQFKQMLERGFNHAGNLYTWRCCSRAVPMAKSNDQPNRGEINDTVVHVLKPEVDKLLEFMYFTNDAVGMLCDELKRLSHPEKRKDFVSEAYLLILGKFLNMLAILDELKNMKASIKNDFSTYRRALQSNQCVVYDMQQMNSLSIFLATQNNIKEKLRSDIQQIDSYEEIMSDVINICAQFYENRYYVSPDEKHMFVKVIAFSLYLIDNGSINAIKLDQKKKISIARLDRIFKSVEVVPLYGDMQFQPFSFIKRTPGYDSSKWPLSNTDDENCHVNIVEKVKKIRVHHDEYVAHLARIKNEFSVYDKEGPRTDAENGEIAALSLSGIQLLCSWTSDVVETVSWKLLHPTDPRRNPECPDSAESYERATRYNYSPSEKAALIETIAMIKGVQALIGKMEAEFSMAIRRHIYAELQDFVQHTVIEPLYRATKNKKDLLKGILTSIIETSIDDMHGQYGSRSSDIASLKLRKKKADTNSVADLRVVRRAVSPSTSQLYMARTMLESLISERAGKKSHRKDIEQKHIDKMISFHRLSYHWTALLNLSKTLEACCDLSQLWFREFYLEMTMGARIQFPIEMSIPWILTDFILSTQEPALIECLLYQLDLYNDAANYSLKRFKKKFLYDECEAEVNLCFDQFIFKLSDAVFTYYKQIASCMLLDKGFKQECQRIGINIRTPPATRYEILLRQRHFQLLGRQIDLNKLITQRINVSLLRSLDAAISRFESEGLFWIITLDQLIDVNRLCHRLLSKDLFSLADFDNLLAEASNQVFANNGRITLHACHEVLGDIVPNFCFNLTTRRFIRSTHLQTHHQRQKPPPINYSYEFGSRSLNAAFSNLCAMYSKFIGAPHLQVLTKLMGYRGIETIYSGLLSAIESLINGQLNTHVRGLFNLVPKVCKLPRYDYGPDAVLQYYLHHLKDVIAYPALKKEFCQVLREIGNILFFLMQMETALTKEETCDLLAAATYTNVIPKPAAKNLSDLESKMVLLEQKYSRIQIAAVIQEIGTEKQKKLACENNILTTERICIALNMFEKVLLNVKQILISDTIWKGSFPPNGVMWVDECVEFHRIWSAVQFAFCLPQLATPSQGGLPLIEEIFGDGVHFAGCVLIRLLGQWRRFEVFDFTNHLLRVYRAQPPKTSPTKGSKDSKNQVQQTSAVPLVPLIERIRRIQLINNQINSILGNCMQSVEEQEEALNVVREYAPPVHPRFQQAPPMDN</sequence>
<evidence type="ECO:0000313" key="2">
    <source>
        <dbReference type="WBParaSite" id="PS1159_v2.g21675.t1"/>
    </source>
</evidence>
<accession>A0AC35FWQ2</accession>
<dbReference type="WBParaSite" id="PS1159_v2.g21675.t1">
    <property type="protein sequence ID" value="PS1159_v2.g21675.t1"/>
    <property type="gene ID" value="PS1159_v2.g21675"/>
</dbReference>
<name>A0AC35FWQ2_9BILA</name>